<dbReference type="EMBL" id="LZYE01000101">
    <property type="protein sequence ID" value="OFC37004.1"/>
    <property type="molecule type" value="Genomic_DNA"/>
</dbReference>
<dbReference type="GeneID" id="92930173"/>
<accession>A0A1E7YPJ2</accession>
<name>A0A1E7YPJ2_9PROT</name>
<dbReference type="AlphaFoldDB" id="A0A1E7YPJ2"/>
<sequence length="106" mass="12336">MKKLSRKDYAKKVLKDYVQVHGTAWAIIMALIGYGFARGLPVDDFTVALVFILSWYFLFPIVWCWLEYKAACMEEADGTPSEPESAEDEAAKWRAIAGYYWMNRRR</sequence>
<evidence type="ECO:0000256" key="1">
    <source>
        <dbReference type="SAM" id="Phobius"/>
    </source>
</evidence>
<evidence type="ECO:0000313" key="2">
    <source>
        <dbReference type="EMBL" id="OFC37004.1"/>
    </source>
</evidence>
<organism evidence="2 3">
    <name type="scientific">Acidithiobacillus caldus</name>
    <dbReference type="NCBI Taxonomy" id="33059"/>
    <lineage>
        <taxon>Bacteria</taxon>
        <taxon>Pseudomonadati</taxon>
        <taxon>Pseudomonadota</taxon>
        <taxon>Acidithiobacillia</taxon>
        <taxon>Acidithiobacillales</taxon>
        <taxon>Acidithiobacillaceae</taxon>
        <taxon>Acidithiobacillus</taxon>
    </lineage>
</organism>
<reference evidence="2 3" key="1">
    <citation type="submission" date="2016-06" db="EMBL/GenBank/DDBJ databases">
        <title>Gene turnover analysis identifies the evolutionary adaptation of the extremophile Acidithiobacillus caldus.</title>
        <authorList>
            <person name="Zhang X."/>
        </authorList>
    </citation>
    <scope>NUCLEOTIDE SEQUENCE [LARGE SCALE GENOMIC DNA]</scope>
    <source>
        <strain evidence="2 3">DX</strain>
    </source>
</reference>
<keyword evidence="1" id="KW-0472">Membrane</keyword>
<dbReference type="RefSeq" id="WP_014002084.1">
    <property type="nucleotide sequence ID" value="NZ_CP133598.1"/>
</dbReference>
<feature type="transmembrane region" description="Helical" evidence="1">
    <location>
        <begin position="20"/>
        <end position="39"/>
    </location>
</feature>
<protein>
    <submittedName>
        <fullName evidence="2">Uncharacterized protein</fullName>
    </submittedName>
</protein>
<evidence type="ECO:0000313" key="3">
    <source>
        <dbReference type="Proteomes" id="UP000175616"/>
    </source>
</evidence>
<proteinExistence type="predicted"/>
<keyword evidence="1" id="KW-1133">Transmembrane helix</keyword>
<dbReference type="Proteomes" id="UP000175616">
    <property type="component" value="Unassembled WGS sequence"/>
</dbReference>
<keyword evidence="1" id="KW-0812">Transmembrane</keyword>
<feature type="transmembrane region" description="Helical" evidence="1">
    <location>
        <begin position="45"/>
        <end position="66"/>
    </location>
</feature>
<gene>
    <name evidence="2" type="ORF">BAE27_04585</name>
</gene>
<comment type="caution">
    <text evidence="2">The sequence shown here is derived from an EMBL/GenBank/DDBJ whole genome shotgun (WGS) entry which is preliminary data.</text>
</comment>